<name>A0A6J4PXC6_9RHOB</name>
<dbReference type="AlphaFoldDB" id="A0A6J4PXC6"/>
<evidence type="ECO:0000256" key="1">
    <source>
        <dbReference type="SAM" id="MobiDB-lite"/>
    </source>
</evidence>
<proteinExistence type="predicted"/>
<gene>
    <name evidence="2" type="ORF">AVDCRST_MAG15-2664</name>
</gene>
<protein>
    <submittedName>
        <fullName evidence="2">Uncharacterized protein</fullName>
    </submittedName>
</protein>
<evidence type="ECO:0000313" key="2">
    <source>
        <dbReference type="EMBL" id="CAA9428326.1"/>
    </source>
</evidence>
<feature type="compositionally biased region" description="Polar residues" evidence="1">
    <location>
        <begin position="18"/>
        <end position="27"/>
    </location>
</feature>
<feature type="region of interest" description="Disordered" evidence="1">
    <location>
        <begin position="1"/>
        <end position="27"/>
    </location>
</feature>
<organism evidence="2">
    <name type="scientific">uncultured Rubellimicrobium sp</name>
    <dbReference type="NCBI Taxonomy" id="543078"/>
    <lineage>
        <taxon>Bacteria</taxon>
        <taxon>Pseudomonadati</taxon>
        <taxon>Pseudomonadota</taxon>
        <taxon>Alphaproteobacteria</taxon>
        <taxon>Rhodobacterales</taxon>
        <taxon>Roseobacteraceae</taxon>
        <taxon>Rubellimicrobium</taxon>
        <taxon>environmental samples</taxon>
    </lineage>
</organism>
<sequence length="27" mass="2725">RLSKAQAPVSSAPPRCARNSSSRSGGP</sequence>
<feature type="non-terminal residue" evidence="2">
    <location>
        <position position="27"/>
    </location>
</feature>
<accession>A0A6J4PXC6</accession>
<feature type="non-terminal residue" evidence="2">
    <location>
        <position position="1"/>
    </location>
</feature>
<dbReference type="EMBL" id="CADCUU010000402">
    <property type="protein sequence ID" value="CAA9428326.1"/>
    <property type="molecule type" value="Genomic_DNA"/>
</dbReference>
<reference evidence="2" key="1">
    <citation type="submission" date="2020-02" db="EMBL/GenBank/DDBJ databases">
        <authorList>
            <person name="Meier V. D."/>
        </authorList>
    </citation>
    <scope>NUCLEOTIDE SEQUENCE</scope>
    <source>
        <strain evidence="2">AVDCRST_MAG15</strain>
    </source>
</reference>